<dbReference type="Proteomes" id="UP000655420">
    <property type="component" value="Unassembled WGS sequence"/>
</dbReference>
<dbReference type="GO" id="GO:0006753">
    <property type="term" value="P:nucleoside phosphate metabolic process"/>
    <property type="evidence" value="ECO:0007669"/>
    <property type="project" value="TreeGrafter"/>
</dbReference>
<evidence type="ECO:0000256" key="3">
    <source>
        <dbReference type="ARBA" id="ARBA00012453"/>
    </source>
</evidence>
<name>A0A8J7M5X0_9RHOB</name>
<evidence type="ECO:0000256" key="10">
    <source>
        <dbReference type="ARBA" id="ARBA00030308"/>
    </source>
</evidence>
<organism evidence="16 17">
    <name type="scientific">Thermohalobaculum xanthum</name>
    <dbReference type="NCBI Taxonomy" id="2753746"/>
    <lineage>
        <taxon>Bacteria</taxon>
        <taxon>Pseudomonadati</taxon>
        <taxon>Pseudomonadota</taxon>
        <taxon>Alphaproteobacteria</taxon>
        <taxon>Rhodobacterales</taxon>
        <taxon>Paracoccaceae</taxon>
        <taxon>Thermohalobaculum</taxon>
    </lineage>
</organism>
<keyword evidence="6" id="KW-0378">Hydrolase</keyword>
<dbReference type="Pfam" id="PF00293">
    <property type="entry name" value="NUDIX"/>
    <property type="match status" value="1"/>
</dbReference>
<dbReference type="PROSITE" id="PS51462">
    <property type="entry name" value="NUDIX"/>
    <property type="match status" value="1"/>
</dbReference>
<feature type="binding site" evidence="13">
    <location>
        <position position="265"/>
    </location>
    <ligand>
        <name>Mg(2+)</name>
        <dbReference type="ChEBI" id="CHEBI:18420"/>
        <label>1</label>
    </ligand>
</feature>
<dbReference type="EMBL" id="JAEHHL010000002">
    <property type="protein sequence ID" value="MBK0398858.1"/>
    <property type="molecule type" value="Genomic_DNA"/>
</dbReference>
<dbReference type="AlphaFoldDB" id="A0A8J7M5X0"/>
<proteinExistence type="inferred from homology"/>
<feature type="domain" description="Nudix hydrolase" evidence="15">
    <location>
        <begin position="223"/>
        <end position="362"/>
    </location>
</feature>
<comment type="similarity">
    <text evidence="2">Belongs to the Nudix hydrolase family. NudF subfamily.</text>
</comment>
<comment type="function">
    <text evidence="8">Acts on ADP-mannose and ADP-glucose as well as ADP-ribose. Prevents glycogen biosynthesis. The reaction catalyzed by this enzyme is a limiting step of the gluconeogenic process.</text>
</comment>
<keyword evidence="5 13" id="KW-0479">Metal-binding</keyword>
<comment type="cofactor">
    <cofactor evidence="1 13">
        <name>Mg(2+)</name>
        <dbReference type="ChEBI" id="CHEBI:18420"/>
    </cofactor>
</comment>
<feature type="short sequence motif" description="Nudix box" evidence="14">
    <location>
        <begin position="266"/>
        <end position="288"/>
    </location>
</feature>
<feature type="binding site" evidence="13">
    <location>
        <position position="281"/>
    </location>
    <ligand>
        <name>Mg(2+)</name>
        <dbReference type="ChEBI" id="CHEBI:18420"/>
        <label>1</label>
    </ligand>
</feature>
<dbReference type="GO" id="GO:0005829">
    <property type="term" value="C:cytosol"/>
    <property type="evidence" value="ECO:0007669"/>
    <property type="project" value="TreeGrafter"/>
</dbReference>
<dbReference type="PANTHER" id="PTHR11839">
    <property type="entry name" value="UDP/ADP-SUGAR PYROPHOSPHATASE"/>
    <property type="match status" value="1"/>
</dbReference>
<dbReference type="InterPro" id="IPR000086">
    <property type="entry name" value="NUDIX_hydrolase_dom"/>
</dbReference>
<protein>
    <recommendedName>
        <fullName evidence="4">ADP-ribose pyrophosphatase</fullName>
        <ecNumber evidence="3">3.6.1.13</ecNumber>
    </recommendedName>
    <alternativeName>
        <fullName evidence="9">ADP-ribose diphosphatase</fullName>
    </alternativeName>
    <alternativeName>
        <fullName evidence="11">ADP-ribose phosphohydrolase</fullName>
    </alternativeName>
    <alternativeName>
        <fullName evidence="10">Adenosine diphosphoribose pyrophosphatase</fullName>
    </alternativeName>
</protein>
<dbReference type="RefSeq" id="WP_200608546.1">
    <property type="nucleotide sequence ID" value="NZ_JAEHHL010000002.1"/>
</dbReference>
<dbReference type="InterPro" id="IPR009288">
    <property type="entry name" value="AIG2-like_dom"/>
</dbReference>
<dbReference type="GO" id="GO:0047631">
    <property type="term" value="F:ADP-ribose diphosphatase activity"/>
    <property type="evidence" value="ECO:0007669"/>
    <property type="project" value="UniProtKB-EC"/>
</dbReference>
<dbReference type="SUPFAM" id="SSF110857">
    <property type="entry name" value="Gamma-glutamyl cyclotransferase-like"/>
    <property type="match status" value="1"/>
</dbReference>
<comment type="caution">
    <text evidence="16">The sequence shown here is derived from an EMBL/GenBank/DDBJ whole genome shotgun (WGS) entry which is preliminary data.</text>
</comment>
<dbReference type="GO" id="GO:0046872">
    <property type="term" value="F:metal ion binding"/>
    <property type="evidence" value="ECO:0007669"/>
    <property type="project" value="UniProtKB-KW"/>
</dbReference>
<evidence type="ECO:0000256" key="12">
    <source>
        <dbReference type="ARBA" id="ARBA00049546"/>
    </source>
</evidence>
<dbReference type="InterPro" id="IPR004385">
    <property type="entry name" value="NDP_pyrophosphatase"/>
</dbReference>
<dbReference type="PANTHER" id="PTHR11839:SF5">
    <property type="entry name" value="ADP-RIBOSE PYROPHOSPHATASE"/>
    <property type="match status" value="1"/>
</dbReference>
<evidence type="ECO:0000313" key="17">
    <source>
        <dbReference type="Proteomes" id="UP000655420"/>
    </source>
</evidence>
<dbReference type="InterPro" id="IPR036568">
    <property type="entry name" value="GGCT-like_sf"/>
</dbReference>
<evidence type="ECO:0000256" key="14">
    <source>
        <dbReference type="PIRSR" id="PIRSR604385-3"/>
    </source>
</evidence>
<dbReference type="CDD" id="cd06661">
    <property type="entry name" value="GGCT_like"/>
    <property type="match status" value="1"/>
</dbReference>
<keyword evidence="17" id="KW-1185">Reference proteome</keyword>
<evidence type="ECO:0000256" key="1">
    <source>
        <dbReference type="ARBA" id="ARBA00001946"/>
    </source>
</evidence>
<evidence type="ECO:0000256" key="13">
    <source>
        <dbReference type="PIRSR" id="PIRSR604385-2"/>
    </source>
</evidence>
<dbReference type="InterPro" id="IPR013024">
    <property type="entry name" value="GGCT-like"/>
</dbReference>
<comment type="catalytic activity">
    <reaction evidence="12">
        <text>ADP-D-ribose + H2O = D-ribose 5-phosphate + AMP + 2 H(+)</text>
        <dbReference type="Rhea" id="RHEA:10412"/>
        <dbReference type="ChEBI" id="CHEBI:15377"/>
        <dbReference type="ChEBI" id="CHEBI:15378"/>
        <dbReference type="ChEBI" id="CHEBI:57967"/>
        <dbReference type="ChEBI" id="CHEBI:78346"/>
        <dbReference type="ChEBI" id="CHEBI:456215"/>
        <dbReference type="EC" id="3.6.1.13"/>
    </reaction>
</comment>
<accession>A0A8J7M5X0</accession>
<evidence type="ECO:0000256" key="9">
    <source>
        <dbReference type="ARBA" id="ARBA00030162"/>
    </source>
</evidence>
<keyword evidence="7 13" id="KW-0460">Magnesium</keyword>
<dbReference type="InterPro" id="IPR015797">
    <property type="entry name" value="NUDIX_hydrolase-like_dom_sf"/>
</dbReference>
<evidence type="ECO:0000256" key="7">
    <source>
        <dbReference type="ARBA" id="ARBA00022842"/>
    </source>
</evidence>
<dbReference type="SUPFAM" id="SSF55811">
    <property type="entry name" value="Nudix"/>
    <property type="match status" value="1"/>
</dbReference>
<evidence type="ECO:0000259" key="15">
    <source>
        <dbReference type="PROSITE" id="PS51462"/>
    </source>
</evidence>
<feature type="binding site" evidence="13">
    <location>
        <position position="333"/>
    </location>
    <ligand>
        <name>Mg(2+)</name>
        <dbReference type="ChEBI" id="CHEBI:18420"/>
        <label>1</label>
    </ligand>
</feature>
<dbReference type="GO" id="GO:0019144">
    <property type="term" value="F:ADP-sugar diphosphatase activity"/>
    <property type="evidence" value="ECO:0007669"/>
    <property type="project" value="TreeGrafter"/>
</dbReference>
<dbReference type="Pfam" id="PF06094">
    <property type="entry name" value="GGACT"/>
    <property type="match status" value="1"/>
</dbReference>
<reference evidence="16" key="1">
    <citation type="submission" date="2020-12" db="EMBL/GenBank/DDBJ databases">
        <title>Bacterial taxonomy.</title>
        <authorList>
            <person name="Pan X."/>
        </authorList>
    </citation>
    <scope>NUCLEOTIDE SEQUENCE</scope>
    <source>
        <strain evidence="16">M0105</strain>
    </source>
</reference>
<feature type="binding site" evidence="13">
    <location>
        <position position="285"/>
    </location>
    <ligand>
        <name>Mg(2+)</name>
        <dbReference type="ChEBI" id="CHEBI:18420"/>
        <label>1</label>
    </ligand>
</feature>
<dbReference type="Gene3D" id="3.10.490.10">
    <property type="entry name" value="Gamma-glutamyl cyclotransferase-like"/>
    <property type="match status" value="1"/>
</dbReference>
<dbReference type="NCBIfam" id="TIGR00052">
    <property type="entry name" value="nudix-type nucleoside diphosphatase, YffH/AdpP family"/>
    <property type="match status" value="1"/>
</dbReference>
<dbReference type="CDD" id="cd24155">
    <property type="entry name" value="NUDIX_ADPRase"/>
    <property type="match status" value="1"/>
</dbReference>
<sequence>MKPIFLYGSLLDRRLLEVVLGRVLGPRCLVAARVHDLAALRHAHADYPILRPVAGALTEGLLFHPASPEDRARLEFYEFAEYELADIVANTAAGAIDALFFDARPDVEASPHAWDFDTWAAQHRSLAIEAARALMELRGQRSPEEMHRLWPAMLNRARARLRAAESSTIADPPLRTGFDAAADVAWIERHRAWTGYLEVEEHLLRHRRHDGGWTGPLARTTVSWGDAVTILAYDPRRDRVLLLEQFRPGPAARGDADPWCVEVIAGRIDAEGDAEGTARREAREEAGIEIGRIIRLPDYYPTPGLASEHLSCFIGEADLAGDGGLHGIASEGEDIRTVILPLDEALDALERGAINTGPAMIPLLWLARHRDRLRAEWL</sequence>
<dbReference type="Gene3D" id="3.90.79.10">
    <property type="entry name" value="Nucleoside Triphosphate Pyrophosphohydrolase"/>
    <property type="match status" value="1"/>
</dbReference>
<evidence type="ECO:0000256" key="11">
    <source>
        <dbReference type="ARBA" id="ARBA00033056"/>
    </source>
</evidence>
<gene>
    <name evidence="16" type="ORF">H0I76_06635</name>
</gene>
<evidence type="ECO:0000256" key="2">
    <source>
        <dbReference type="ARBA" id="ARBA00007482"/>
    </source>
</evidence>
<evidence type="ECO:0000313" key="16">
    <source>
        <dbReference type="EMBL" id="MBK0398858.1"/>
    </source>
</evidence>
<evidence type="ECO:0000256" key="6">
    <source>
        <dbReference type="ARBA" id="ARBA00022801"/>
    </source>
</evidence>
<evidence type="ECO:0000256" key="4">
    <source>
        <dbReference type="ARBA" id="ARBA00013297"/>
    </source>
</evidence>
<evidence type="ECO:0000256" key="8">
    <source>
        <dbReference type="ARBA" id="ARBA00025164"/>
    </source>
</evidence>
<dbReference type="EC" id="3.6.1.13" evidence="3"/>
<evidence type="ECO:0000256" key="5">
    <source>
        <dbReference type="ARBA" id="ARBA00022723"/>
    </source>
</evidence>
<dbReference type="GO" id="GO:0019693">
    <property type="term" value="P:ribose phosphate metabolic process"/>
    <property type="evidence" value="ECO:0007669"/>
    <property type="project" value="TreeGrafter"/>
</dbReference>